<evidence type="ECO:0000313" key="3">
    <source>
        <dbReference type="Proteomes" id="UP000231919"/>
    </source>
</evidence>
<evidence type="ECO:0000256" key="1">
    <source>
        <dbReference type="SAM" id="Phobius"/>
    </source>
</evidence>
<dbReference type="Proteomes" id="UP000231919">
    <property type="component" value="Unassembled WGS sequence"/>
</dbReference>
<keyword evidence="3" id="KW-1185">Reference proteome</keyword>
<name>A0ABX4N781_9LEPT</name>
<accession>A0ABX4N781</accession>
<proteinExistence type="predicted"/>
<feature type="transmembrane region" description="Helical" evidence="1">
    <location>
        <begin position="52"/>
        <end position="75"/>
    </location>
</feature>
<protein>
    <recommendedName>
        <fullName evidence="4">SMODS-associating 2TM beta-strand rich effector domain-containing protein</fullName>
    </recommendedName>
</protein>
<organism evidence="2 3">
    <name type="scientific">Leptospira kmetyi</name>
    <dbReference type="NCBI Taxonomy" id="408139"/>
    <lineage>
        <taxon>Bacteria</taxon>
        <taxon>Pseudomonadati</taxon>
        <taxon>Spirochaetota</taxon>
        <taxon>Spirochaetia</taxon>
        <taxon>Leptospirales</taxon>
        <taxon>Leptospiraceae</taxon>
        <taxon>Leptospira</taxon>
    </lineage>
</organism>
<keyword evidence="1" id="KW-0812">Transmembrane</keyword>
<keyword evidence="1" id="KW-1133">Transmembrane helix</keyword>
<gene>
    <name evidence="2" type="ORF">CH378_14230</name>
</gene>
<dbReference type="EMBL" id="NPDP01000026">
    <property type="protein sequence ID" value="PJZ29178.1"/>
    <property type="molecule type" value="Genomic_DNA"/>
</dbReference>
<reference evidence="2 3" key="1">
    <citation type="submission" date="2017-07" db="EMBL/GenBank/DDBJ databases">
        <title>Leptospira spp. isolated from tropical soils.</title>
        <authorList>
            <person name="Thibeaux R."/>
            <person name="Iraola G."/>
            <person name="Ferres I."/>
            <person name="Bierque E."/>
            <person name="Girault D."/>
            <person name="Soupe-Gilbert M.-E."/>
            <person name="Picardeau M."/>
            <person name="Goarant C."/>
        </authorList>
    </citation>
    <scope>NUCLEOTIDE SEQUENCE [LARGE SCALE GENOMIC DNA]</scope>
    <source>
        <strain evidence="2 3">JW2-C-B1</strain>
    </source>
</reference>
<comment type="caution">
    <text evidence="2">The sequence shown here is derived from an EMBL/GenBank/DDBJ whole genome shotgun (WGS) entry which is preliminary data.</text>
</comment>
<evidence type="ECO:0000313" key="2">
    <source>
        <dbReference type="EMBL" id="PJZ29178.1"/>
    </source>
</evidence>
<sequence length="244" mass="28531">MLRKAEVYPMSDPKNEIQYPIKGFLICLVIGILFLFVSILVVVLNWNQFSDFVITDLGFLFFSLLCFYGAWVNFLRYEYQPGQSIKIKRAFVEPRVIKLNDILGWDFVDVGYGRSVTFYLNRNEKYKISIEGDPCINMTESIISDIIESRKFDFYRGVENHGVNHDTLLTSYKIFGNMFEFKRFSKSQVIYFAECKDLELVNNGGRIVVSFTTKGKEYVLNSFSFRKNMLLFEYLVNKLNNVPV</sequence>
<evidence type="ECO:0008006" key="4">
    <source>
        <dbReference type="Google" id="ProtNLM"/>
    </source>
</evidence>
<feature type="transmembrane region" description="Helical" evidence="1">
    <location>
        <begin position="21"/>
        <end position="46"/>
    </location>
</feature>
<keyword evidence="1" id="KW-0472">Membrane</keyword>